<dbReference type="InterPro" id="IPR003492">
    <property type="entry name" value="Battenin_disease_Cln3"/>
</dbReference>
<gene>
    <name evidence="8" type="primary">Necator_chrIV.g13349</name>
    <name evidence="8" type="ORF">RB195_000058</name>
</gene>
<dbReference type="EMBL" id="JAVFWL010000004">
    <property type="protein sequence ID" value="KAK6746553.1"/>
    <property type="molecule type" value="Genomic_DNA"/>
</dbReference>
<accession>A0ABR1D8L8</accession>
<proteinExistence type="inferred from homology"/>
<feature type="transmembrane region" description="Helical" evidence="7">
    <location>
        <begin position="187"/>
        <end position="207"/>
    </location>
</feature>
<feature type="transmembrane region" description="Helical" evidence="7">
    <location>
        <begin position="68"/>
        <end position="87"/>
    </location>
</feature>
<feature type="transmembrane region" description="Helical" evidence="7">
    <location>
        <begin position="364"/>
        <end position="383"/>
    </location>
</feature>
<dbReference type="Gene3D" id="1.20.1250.20">
    <property type="entry name" value="MFS general substrate transporter like domains"/>
    <property type="match status" value="1"/>
</dbReference>
<comment type="similarity">
    <text evidence="2 7">Belongs to the battenin family.</text>
</comment>
<evidence type="ECO:0000256" key="2">
    <source>
        <dbReference type="ARBA" id="ARBA00007467"/>
    </source>
</evidence>
<reference evidence="8 9" key="1">
    <citation type="submission" date="2023-08" db="EMBL/GenBank/DDBJ databases">
        <title>A Necator americanus chromosomal reference genome.</title>
        <authorList>
            <person name="Ilik V."/>
            <person name="Petrzelkova K.J."/>
            <person name="Pardy F."/>
            <person name="Fuh T."/>
            <person name="Niatou-Singa F.S."/>
            <person name="Gouil Q."/>
            <person name="Baker L."/>
            <person name="Ritchie M.E."/>
            <person name="Jex A.R."/>
            <person name="Gazzola D."/>
            <person name="Li H."/>
            <person name="Toshio Fujiwara R."/>
            <person name="Zhan B."/>
            <person name="Aroian R.V."/>
            <person name="Pafco B."/>
            <person name="Schwarz E.M."/>
        </authorList>
    </citation>
    <scope>NUCLEOTIDE SEQUENCE [LARGE SCALE GENOMIC DNA]</scope>
    <source>
        <strain evidence="8 9">Aroian</strain>
        <tissue evidence="8">Whole animal</tissue>
    </source>
</reference>
<keyword evidence="3" id="KW-0813">Transport</keyword>
<feature type="transmembrane region" description="Helical" evidence="7">
    <location>
        <begin position="337"/>
        <end position="358"/>
    </location>
</feature>
<keyword evidence="5 7" id="KW-1133">Transmembrane helix</keyword>
<dbReference type="PRINTS" id="PR01315">
    <property type="entry name" value="BATTENIN"/>
</dbReference>
<evidence type="ECO:0000256" key="4">
    <source>
        <dbReference type="ARBA" id="ARBA00022692"/>
    </source>
</evidence>
<evidence type="ECO:0000256" key="1">
    <source>
        <dbReference type="ARBA" id="ARBA00004127"/>
    </source>
</evidence>
<organism evidence="8 9">
    <name type="scientific">Necator americanus</name>
    <name type="common">Human hookworm</name>
    <dbReference type="NCBI Taxonomy" id="51031"/>
    <lineage>
        <taxon>Eukaryota</taxon>
        <taxon>Metazoa</taxon>
        <taxon>Ecdysozoa</taxon>
        <taxon>Nematoda</taxon>
        <taxon>Chromadorea</taxon>
        <taxon>Rhabditida</taxon>
        <taxon>Rhabditina</taxon>
        <taxon>Rhabditomorpha</taxon>
        <taxon>Strongyloidea</taxon>
        <taxon>Ancylostomatidae</taxon>
        <taxon>Bunostominae</taxon>
        <taxon>Necator</taxon>
    </lineage>
</organism>
<feature type="transmembrane region" description="Helical" evidence="7">
    <location>
        <begin position="157"/>
        <end position="175"/>
    </location>
</feature>
<dbReference type="InterPro" id="IPR036259">
    <property type="entry name" value="MFS_trans_sf"/>
</dbReference>
<keyword evidence="9" id="KW-1185">Reference proteome</keyword>
<dbReference type="SUPFAM" id="SSF103473">
    <property type="entry name" value="MFS general substrate transporter"/>
    <property type="match status" value="1"/>
</dbReference>
<evidence type="ECO:0000256" key="3">
    <source>
        <dbReference type="ARBA" id="ARBA00022448"/>
    </source>
</evidence>
<keyword evidence="6 7" id="KW-0472">Membrane</keyword>
<feature type="transmembrane region" description="Helical" evidence="7">
    <location>
        <begin position="124"/>
        <end position="145"/>
    </location>
</feature>
<dbReference type="Proteomes" id="UP001303046">
    <property type="component" value="Unassembled WGS sequence"/>
</dbReference>
<protein>
    <recommendedName>
        <fullName evidence="7">Battenin</fullName>
    </recommendedName>
</protein>
<evidence type="ECO:0000256" key="6">
    <source>
        <dbReference type="ARBA" id="ARBA00023136"/>
    </source>
</evidence>
<feature type="transmembrane region" description="Helical" evidence="7">
    <location>
        <begin position="404"/>
        <end position="427"/>
    </location>
</feature>
<name>A0ABR1D8L8_NECAM</name>
<feature type="transmembrane region" description="Helical" evidence="7">
    <location>
        <begin position="99"/>
        <end position="118"/>
    </location>
</feature>
<evidence type="ECO:0000313" key="9">
    <source>
        <dbReference type="Proteomes" id="UP001303046"/>
    </source>
</evidence>
<comment type="caution">
    <text evidence="8">The sequence shown here is derived from an EMBL/GenBank/DDBJ whole genome shotgun (WGS) entry which is preliminary data.</text>
</comment>
<dbReference type="PANTHER" id="PTHR10981:SF0">
    <property type="entry name" value="BATTENIN"/>
    <property type="match status" value="1"/>
</dbReference>
<dbReference type="Pfam" id="PF02487">
    <property type="entry name" value="CLN3"/>
    <property type="match status" value="1"/>
</dbReference>
<evidence type="ECO:0000256" key="7">
    <source>
        <dbReference type="RuleBase" id="RU361113"/>
    </source>
</evidence>
<comment type="subcellular location">
    <subcellularLocation>
        <location evidence="1">Endomembrane system</location>
        <topology evidence="1">Multi-pass membrane protein</topology>
    </subcellularLocation>
    <subcellularLocation>
        <location evidence="7">Lysosome membrane</location>
        <topology evidence="7">Multi-pass membrane protein</topology>
    </subcellularLocation>
</comment>
<keyword evidence="4 7" id="KW-0812">Transmembrane</keyword>
<keyword evidence="7" id="KW-0458">Lysosome</keyword>
<dbReference type="PANTHER" id="PTHR10981">
    <property type="entry name" value="BATTENIN"/>
    <property type="match status" value="1"/>
</dbReference>
<evidence type="ECO:0000313" key="8">
    <source>
        <dbReference type="EMBL" id="KAK6746553.1"/>
    </source>
</evidence>
<dbReference type="InterPro" id="IPR018460">
    <property type="entry name" value="Battenin_disease_Cln3_subgr"/>
</dbReference>
<sequence>MGASEQKYAAVRNMISFWIFGMCNNFAYSVMLGAAQDILKRSSGSAVNEGNSTDHCVEEITFRDCAPASAGVVLLCNIIPCLIVKLFCPFFMHHIPYAVRHLIICVAQTASLLVTAFANSVPEALCGVLLASFSCGFGETTYLGLSSHYSKNTISTWSSGSGMAGFAGTFSYAALTDVNLLGLTPTNAMLVMLIVPISFTFSYYCLLVRAPTVPAISAFKPSTWLDLSTPYKRDIEKSDTCSDVEVKGAMEKEAKVDAQNRPFDEQLIVIKGLMKYMIPFGTVYFMQYFIKQGLIEMVVFDCSHGFHTSPASQYRWYQVFYHIGVFLSRSSINIIKLNLLCISLTAVIQTSFAVLLFATAIYAFIPHVLIICVLMFVVGFVGGCNYANTFYHIHKKVDPTIREFALSTVTFADTIGILAAAVAAIPVHNWICAMQWYG</sequence>
<evidence type="ECO:0000256" key="5">
    <source>
        <dbReference type="ARBA" id="ARBA00022989"/>
    </source>
</evidence>
<dbReference type="PIRSF" id="PIRSF015974">
    <property type="entry name" value="CLN3_BTN1"/>
    <property type="match status" value="1"/>
</dbReference>
<feature type="transmembrane region" description="Helical" evidence="7">
    <location>
        <begin position="15"/>
        <end position="35"/>
    </location>
</feature>